<name>A0A9N9MXS8_9CUCU</name>
<feature type="domain" description="THAP-type" evidence="14">
    <location>
        <begin position="1"/>
        <end position="86"/>
    </location>
</feature>
<evidence type="ECO:0000256" key="10">
    <source>
        <dbReference type="ARBA" id="ARBA00023242"/>
    </source>
</evidence>
<dbReference type="InterPro" id="IPR006612">
    <property type="entry name" value="THAP_Znf"/>
</dbReference>
<dbReference type="Proteomes" id="UP001152799">
    <property type="component" value="Chromosome 9"/>
</dbReference>
<dbReference type="PANTHER" id="PTHR46600:SF1">
    <property type="entry name" value="THAP DOMAIN-CONTAINING PROTEIN 1"/>
    <property type="match status" value="1"/>
</dbReference>
<dbReference type="OrthoDB" id="7312725at2759"/>
<keyword evidence="7" id="KW-0175">Coiled coil</keyword>
<keyword evidence="13" id="KW-1133">Transmembrane helix</keyword>
<evidence type="ECO:0000256" key="9">
    <source>
        <dbReference type="ARBA" id="ARBA00023163"/>
    </source>
</evidence>
<dbReference type="EMBL" id="OU892285">
    <property type="protein sequence ID" value="CAG9773626.1"/>
    <property type="molecule type" value="Genomic_DNA"/>
</dbReference>
<evidence type="ECO:0000313" key="16">
    <source>
        <dbReference type="Proteomes" id="UP001152799"/>
    </source>
</evidence>
<dbReference type="SMART" id="SM00980">
    <property type="entry name" value="THAP"/>
    <property type="match status" value="1"/>
</dbReference>
<gene>
    <name evidence="15" type="ORF">CEUTPL_LOCUS14015</name>
</gene>
<keyword evidence="10" id="KW-0539">Nucleus</keyword>
<dbReference type="SUPFAM" id="SSF57716">
    <property type="entry name" value="Glucocorticoid receptor-like (DNA-binding domain)"/>
    <property type="match status" value="1"/>
</dbReference>
<proteinExistence type="inferred from homology"/>
<dbReference type="GO" id="GO:0005654">
    <property type="term" value="C:nucleoplasm"/>
    <property type="evidence" value="ECO:0007669"/>
    <property type="project" value="UniProtKB-SubCell"/>
</dbReference>
<keyword evidence="3" id="KW-0479">Metal-binding</keyword>
<keyword evidence="6" id="KW-0805">Transcription regulation</keyword>
<evidence type="ECO:0000256" key="1">
    <source>
        <dbReference type="ARBA" id="ARBA00004642"/>
    </source>
</evidence>
<dbReference type="SMART" id="SM00692">
    <property type="entry name" value="DM3"/>
    <property type="match status" value="1"/>
</dbReference>
<protein>
    <recommendedName>
        <fullName evidence="14">THAP-type domain-containing protein</fullName>
    </recommendedName>
</protein>
<dbReference type="AlphaFoldDB" id="A0A9N9MXS8"/>
<dbReference type="Gene3D" id="6.20.210.20">
    <property type="entry name" value="THAP domain"/>
    <property type="match status" value="1"/>
</dbReference>
<evidence type="ECO:0000256" key="8">
    <source>
        <dbReference type="ARBA" id="ARBA00023125"/>
    </source>
</evidence>
<keyword evidence="8 12" id="KW-0238">DNA-binding</keyword>
<dbReference type="InterPro" id="IPR026516">
    <property type="entry name" value="THAP1/10"/>
</dbReference>
<evidence type="ECO:0000256" key="5">
    <source>
        <dbReference type="ARBA" id="ARBA00022833"/>
    </source>
</evidence>
<dbReference type="GO" id="GO:0008270">
    <property type="term" value="F:zinc ion binding"/>
    <property type="evidence" value="ECO:0007669"/>
    <property type="project" value="UniProtKB-KW"/>
</dbReference>
<evidence type="ECO:0000256" key="4">
    <source>
        <dbReference type="ARBA" id="ARBA00022771"/>
    </source>
</evidence>
<keyword evidence="11" id="KW-0131">Cell cycle</keyword>
<dbReference type="InterPro" id="IPR038441">
    <property type="entry name" value="THAP_Znf_sf"/>
</dbReference>
<evidence type="ECO:0000256" key="3">
    <source>
        <dbReference type="ARBA" id="ARBA00022723"/>
    </source>
</evidence>
<dbReference type="GO" id="GO:0043565">
    <property type="term" value="F:sequence-specific DNA binding"/>
    <property type="evidence" value="ECO:0007669"/>
    <property type="project" value="InterPro"/>
</dbReference>
<keyword evidence="4 12" id="KW-0863">Zinc-finger</keyword>
<evidence type="ECO:0000256" key="7">
    <source>
        <dbReference type="ARBA" id="ARBA00023054"/>
    </source>
</evidence>
<dbReference type="PANTHER" id="PTHR46600">
    <property type="entry name" value="THAP DOMAIN-CONTAINING"/>
    <property type="match status" value="1"/>
</dbReference>
<evidence type="ECO:0000256" key="11">
    <source>
        <dbReference type="ARBA" id="ARBA00023306"/>
    </source>
</evidence>
<evidence type="ECO:0000256" key="2">
    <source>
        <dbReference type="ARBA" id="ARBA00006177"/>
    </source>
</evidence>
<comment type="subcellular location">
    <subcellularLocation>
        <location evidence="1">Nucleus</location>
        <location evidence="1">Nucleoplasm</location>
    </subcellularLocation>
</comment>
<evidence type="ECO:0000256" key="6">
    <source>
        <dbReference type="ARBA" id="ARBA00023015"/>
    </source>
</evidence>
<dbReference type="Pfam" id="PF05485">
    <property type="entry name" value="THAP"/>
    <property type="match status" value="1"/>
</dbReference>
<evidence type="ECO:0000256" key="12">
    <source>
        <dbReference type="PROSITE-ProRule" id="PRU00309"/>
    </source>
</evidence>
<organism evidence="15 16">
    <name type="scientific">Ceutorhynchus assimilis</name>
    <name type="common">cabbage seed weevil</name>
    <dbReference type="NCBI Taxonomy" id="467358"/>
    <lineage>
        <taxon>Eukaryota</taxon>
        <taxon>Metazoa</taxon>
        <taxon>Ecdysozoa</taxon>
        <taxon>Arthropoda</taxon>
        <taxon>Hexapoda</taxon>
        <taxon>Insecta</taxon>
        <taxon>Pterygota</taxon>
        <taxon>Neoptera</taxon>
        <taxon>Endopterygota</taxon>
        <taxon>Coleoptera</taxon>
        <taxon>Polyphaga</taxon>
        <taxon>Cucujiformia</taxon>
        <taxon>Curculionidae</taxon>
        <taxon>Ceutorhynchinae</taxon>
        <taxon>Ceutorhynchus</taxon>
    </lineage>
</organism>
<keyword evidence="16" id="KW-1185">Reference proteome</keyword>
<keyword evidence="9" id="KW-0804">Transcription</keyword>
<keyword evidence="5" id="KW-0862">Zinc</keyword>
<comment type="similarity">
    <text evidence="2">Belongs to the THAP1 family.</text>
</comment>
<evidence type="ECO:0000256" key="13">
    <source>
        <dbReference type="SAM" id="Phobius"/>
    </source>
</evidence>
<feature type="transmembrane region" description="Helical" evidence="13">
    <location>
        <begin position="84"/>
        <end position="103"/>
    </location>
</feature>
<evidence type="ECO:0000313" key="15">
    <source>
        <dbReference type="EMBL" id="CAG9773626.1"/>
    </source>
</evidence>
<reference evidence="15" key="1">
    <citation type="submission" date="2022-01" db="EMBL/GenBank/DDBJ databases">
        <authorList>
            <person name="King R."/>
        </authorList>
    </citation>
    <scope>NUCLEOTIDE SEQUENCE</scope>
</reference>
<sequence length="104" mass="12338">MQKCRVLDCPNNDPSKLDRSLTFHRIPNDPYYRQKWLENLGMEDLTQTDNFYVCNIHFDENDFQLDHSNHLSAQWRSRPIADQFVFVLMGSWVGLFSSLFVLIP</sequence>
<dbReference type="PROSITE" id="PS50950">
    <property type="entry name" value="ZF_THAP"/>
    <property type="match status" value="1"/>
</dbReference>
<keyword evidence="13" id="KW-0472">Membrane</keyword>
<keyword evidence="13" id="KW-0812">Transmembrane</keyword>
<evidence type="ECO:0000259" key="14">
    <source>
        <dbReference type="PROSITE" id="PS50950"/>
    </source>
</evidence>
<accession>A0A9N9MXS8</accession>